<protein>
    <recommendedName>
        <fullName evidence="1">Dystroglycan-type cadherin-like domain-containing protein</fullName>
    </recommendedName>
</protein>
<dbReference type="Gene3D" id="2.60.40.10">
    <property type="entry name" value="Immunoglobulins"/>
    <property type="match status" value="2"/>
</dbReference>
<gene>
    <name evidence="2" type="ORF">F0P93_27970</name>
</gene>
<dbReference type="InterPro" id="IPR006644">
    <property type="entry name" value="Cadg"/>
</dbReference>
<dbReference type="Pfam" id="PF05345">
    <property type="entry name" value="He_PIG"/>
    <property type="match status" value="1"/>
</dbReference>
<evidence type="ECO:0000313" key="3">
    <source>
        <dbReference type="Proteomes" id="UP000326344"/>
    </source>
</evidence>
<proteinExistence type="predicted"/>
<dbReference type="InterPro" id="IPR011050">
    <property type="entry name" value="Pectin_lyase_fold/virulence"/>
</dbReference>
<evidence type="ECO:0000259" key="1">
    <source>
        <dbReference type="SMART" id="SM00736"/>
    </source>
</evidence>
<accession>A0A5N1JAU3</accession>
<name>A0A5N1JAU3_9BACT</name>
<reference evidence="2 3" key="1">
    <citation type="submission" date="2019-09" db="EMBL/GenBank/DDBJ databases">
        <title>Genome Sequence of Larkinella sp MA1.</title>
        <authorList>
            <person name="Srinivasan S."/>
        </authorList>
    </citation>
    <scope>NUCLEOTIDE SEQUENCE [LARGE SCALE GENOMIC DNA]</scope>
    <source>
        <strain evidence="2 3">MA1</strain>
    </source>
</reference>
<keyword evidence="3" id="KW-1185">Reference proteome</keyword>
<dbReference type="SUPFAM" id="SSF51126">
    <property type="entry name" value="Pectin lyase-like"/>
    <property type="match status" value="1"/>
</dbReference>
<dbReference type="RefSeq" id="WP_150881110.1">
    <property type="nucleotide sequence ID" value="NZ_VTWS01000010.1"/>
</dbReference>
<feature type="domain" description="Dystroglycan-type cadherin-like" evidence="1">
    <location>
        <begin position="817"/>
        <end position="907"/>
    </location>
</feature>
<dbReference type="AlphaFoldDB" id="A0A5N1JAU3"/>
<dbReference type="InterPro" id="IPR013783">
    <property type="entry name" value="Ig-like_fold"/>
</dbReference>
<dbReference type="Proteomes" id="UP000326344">
    <property type="component" value="Unassembled WGS sequence"/>
</dbReference>
<dbReference type="EMBL" id="VTWS01000010">
    <property type="protein sequence ID" value="KAA9346423.1"/>
    <property type="molecule type" value="Genomic_DNA"/>
</dbReference>
<organism evidence="2 3">
    <name type="scientific">Larkinella humicola</name>
    <dbReference type="NCBI Taxonomy" id="2607654"/>
    <lineage>
        <taxon>Bacteria</taxon>
        <taxon>Pseudomonadati</taxon>
        <taxon>Bacteroidota</taxon>
        <taxon>Cytophagia</taxon>
        <taxon>Cytophagales</taxon>
        <taxon>Spirosomataceae</taxon>
        <taxon>Larkinella</taxon>
    </lineage>
</organism>
<dbReference type="GO" id="GO:0016020">
    <property type="term" value="C:membrane"/>
    <property type="evidence" value="ECO:0007669"/>
    <property type="project" value="InterPro"/>
</dbReference>
<evidence type="ECO:0000313" key="2">
    <source>
        <dbReference type="EMBL" id="KAA9346423.1"/>
    </source>
</evidence>
<comment type="caution">
    <text evidence="2">The sequence shown here is derived from an EMBL/GenBank/DDBJ whole genome shotgun (WGS) entry which is preliminary data.</text>
</comment>
<dbReference type="GO" id="GO:0005509">
    <property type="term" value="F:calcium ion binding"/>
    <property type="evidence" value="ECO:0007669"/>
    <property type="project" value="InterPro"/>
</dbReference>
<dbReference type="SUPFAM" id="SSF49313">
    <property type="entry name" value="Cadherin-like"/>
    <property type="match status" value="1"/>
</dbReference>
<dbReference type="InterPro" id="IPR015919">
    <property type="entry name" value="Cadherin-like_sf"/>
</dbReference>
<dbReference type="SMART" id="SM00736">
    <property type="entry name" value="CADG"/>
    <property type="match status" value="1"/>
</dbReference>
<sequence>MKPLVRLPFQRMGRWAHLRLFLFAHVLILASLTSLQAQTIRYVKEGGTGEGLTWDDASGDLMAMINASQFGSGDQVWVARGIYKPGPEPWHRFELTDGISVYGGFEGGETSLEERVLTSPSSTTLSGEIGDPGTTSDNSYHVVACVRGSRSTILDGFVITGGNAHGEYNDAHGGGVFNESGCGYGDPIIRNCYFTNNQASSGGGFYSEGSDSHPLLINCVFFKNTADGDVGGGALTISGSVATVINCTFVGNRSTTGNAIQNKGTLALTNSILWNNLPDYDTAIQGDDGLDLVGDGTLTVTHTINQDDLPGLGNQVSNPAFANEATGDLSLTACSFAINSGDLNSYTAVSGPGNDMAGQNRVYGDYIDRGAFEFQGETDALFFINPAPMSLTICATPTGYLYTAAQVALDLGGKGPVTYEYYKDGVKYDEYEAGVDDFAFWYTSDMSSGSYRVVVSNACGSITSEPFNLTIIPHPTVTIEASATAICAGESATLTASGGGTYFWNTGATTSAISVTATGKYSVTVTNPNGCFEYQEINIVVNNRPSASITPSSPTVCAGQSVTLTASGGNMYLWNTGATTSTLIATATGTYSVTVTNASQCSSTASTGVTVGESILPPTITSSPTATGPGTVTVLQNTSPVSLTASGCAGTLVWTGPGSPSGSPISIPTSTTGIFAYSVYCQQGSCTSPAASFTVVVNPAPTLTGSFDGFLYGADCSSFRGWAWDRNKPNTVFSVDIYDGATFKGSIAANEFRQDLKDAGKGNGVHAFRWSIPEELKDGQVHTLSAKVSGSSFTLKDGPKTVLCQTGTVPPPPNKQPVAPVVPALTAQQGVDFTTTLPVFTDPEGGTLSYGLAGLPTGLTFTSGTRQITGKPGVEGGFVLTYSATDPQGATNSVSFNLTVAGATPIITGSFEGYLDKVECGTIRGWVWDRNKPNTPLTVEFYTDGTVWGSVVANIYRVDLLNAGKGNGVHAYSFEVPAGLKDGNTRLIRARVSGSTYDLKDSGKPLTCPSPVRLSAESSEGLQVTVLGNPVSDQVVVEIRGAEGEPLRLQLTDASGRLFHEHQIETAKPVERQTLSVGQRPAGLLLLRVHTNAQSHTLKILKH</sequence>